<reference evidence="1 2" key="1">
    <citation type="submission" date="2018-11" db="EMBL/GenBank/DDBJ databases">
        <authorList>
            <person name="Ye M.-Q."/>
            <person name="Du Z.-J."/>
        </authorList>
    </citation>
    <scope>NUCLEOTIDE SEQUENCE [LARGE SCALE GENOMIC DNA]</scope>
    <source>
        <strain evidence="1 2">U0105</strain>
    </source>
</reference>
<dbReference type="OrthoDB" id="7051822at2"/>
<dbReference type="PANTHER" id="PTHR30160">
    <property type="entry name" value="TETRAACYLDISACCHARIDE 4'-KINASE-RELATED"/>
    <property type="match status" value="1"/>
</dbReference>
<dbReference type="Gene3D" id="3.40.50.2000">
    <property type="entry name" value="Glycogen Phosphorylase B"/>
    <property type="match status" value="2"/>
</dbReference>
<evidence type="ECO:0008006" key="3">
    <source>
        <dbReference type="Google" id="ProtNLM"/>
    </source>
</evidence>
<dbReference type="InterPro" id="IPR051199">
    <property type="entry name" value="LPS_LOS_Heptosyltrfase"/>
</dbReference>
<organism evidence="1 2">
    <name type="scientific">Alteromonas sediminis</name>
    <dbReference type="NCBI Taxonomy" id="2259342"/>
    <lineage>
        <taxon>Bacteria</taxon>
        <taxon>Pseudomonadati</taxon>
        <taxon>Pseudomonadota</taxon>
        <taxon>Gammaproteobacteria</taxon>
        <taxon>Alteromonadales</taxon>
        <taxon>Alteromonadaceae</taxon>
        <taxon>Alteromonas/Salinimonas group</taxon>
        <taxon>Alteromonas</taxon>
    </lineage>
</organism>
<name>A0A3N5XY06_9ALTE</name>
<comment type="caution">
    <text evidence="1">The sequence shown here is derived from an EMBL/GenBank/DDBJ whole genome shotgun (WGS) entry which is preliminary data.</text>
</comment>
<keyword evidence="2" id="KW-1185">Reference proteome</keyword>
<protein>
    <recommendedName>
        <fullName evidence="3">Lipopolysaccharide heptosyltransferase family protein</fullName>
    </recommendedName>
</protein>
<proteinExistence type="predicted"/>
<dbReference type="EMBL" id="RPOK01000004">
    <property type="protein sequence ID" value="RPJ65762.1"/>
    <property type="molecule type" value="Genomic_DNA"/>
</dbReference>
<dbReference type="SUPFAM" id="SSF53756">
    <property type="entry name" value="UDP-Glycosyltransferase/glycogen phosphorylase"/>
    <property type="match status" value="1"/>
</dbReference>
<dbReference type="AlphaFoldDB" id="A0A3N5XY06"/>
<dbReference type="Proteomes" id="UP000275281">
    <property type="component" value="Unassembled WGS sequence"/>
</dbReference>
<evidence type="ECO:0000313" key="1">
    <source>
        <dbReference type="EMBL" id="RPJ65762.1"/>
    </source>
</evidence>
<dbReference type="GO" id="GO:0008713">
    <property type="term" value="F:ADP-heptose-lipopolysaccharide heptosyltransferase activity"/>
    <property type="evidence" value="ECO:0007669"/>
    <property type="project" value="TreeGrafter"/>
</dbReference>
<accession>A0A3N5XY06</accession>
<gene>
    <name evidence="1" type="ORF">DRW07_13175</name>
</gene>
<dbReference type="GO" id="GO:0009244">
    <property type="term" value="P:lipopolysaccharide core region biosynthetic process"/>
    <property type="evidence" value="ECO:0007669"/>
    <property type="project" value="TreeGrafter"/>
</dbReference>
<evidence type="ECO:0000313" key="2">
    <source>
        <dbReference type="Proteomes" id="UP000275281"/>
    </source>
</evidence>
<sequence length="377" mass="42831">MQGSQALQPLISHAELMSAKRILFMSHLALGDFVYHGPYLAALKANYPHLELDIWFDDNKNRSKGWKSERNEALTERIKDSGIATVIFPVAGSNDERQKLIRRGNRRQYDIIFYFSANRSLQFAKLAKQIASTAIIVGNTPPKAWLNLREYAYYRHVKRKFVLDEVTGKRELVTHIFDRCRERYERCFGPLKLHNTHKQGLPVNTTEKSRGVISAWISQQVSDHSSPLVLLNPFSGSQKQDLSAEAFTSVINAIFTHYEQAHIIVNVPASSEIGVKAVLKAHELNQNSQISLFTQSDNIHLLPALLQQVDFIVTVESAITHFASTLHCPQLAIVRENAASRRPIEYVDLFWCPERIHNVRGIELAPKVISAMRSLKL</sequence>
<dbReference type="GO" id="GO:0005829">
    <property type="term" value="C:cytosol"/>
    <property type="evidence" value="ECO:0007669"/>
    <property type="project" value="TreeGrafter"/>
</dbReference>